<dbReference type="RefSeq" id="WP_225676687.1">
    <property type="nucleotide sequence ID" value="NZ_JAEDAH010000099.1"/>
</dbReference>
<dbReference type="InterPro" id="IPR039532">
    <property type="entry name" value="TetR_C_Firmicutes"/>
</dbReference>
<organism evidence="4 5">
    <name type="scientific">Thalassolituus marinus</name>
    <dbReference type="NCBI Taxonomy" id="671053"/>
    <lineage>
        <taxon>Bacteria</taxon>
        <taxon>Pseudomonadati</taxon>
        <taxon>Pseudomonadota</taxon>
        <taxon>Gammaproteobacteria</taxon>
        <taxon>Oceanospirillales</taxon>
        <taxon>Oceanospirillaceae</taxon>
        <taxon>Thalassolituus</taxon>
    </lineage>
</organism>
<reference evidence="4 5" key="1">
    <citation type="submission" date="2020-12" db="EMBL/GenBank/DDBJ databases">
        <title>Novel Thalassolituus-related marine hydrocarbonoclastic bacteria mediated algae-derived hydrocarbons mineralization in twilight zone of the northern South China Sea.</title>
        <authorList>
            <person name="Dong C."/>
        </authorList>
    </citation>
    <scope>NUCLEOTIDE SEQUENCE [LARGE SCALE GENOMIC DNA]</scope>
    <source>
        <strain evidence="4 5">IMCC1826</strain>
    </source>
</reference>
<dbReference type="PANTHER" id="PTHR43479:SF11">
    <property type="entry name" value="ACREF_ENVCD OPERON REPRESSOR-RELATED"/>
    <property type="match status" value="1"/>
</dbReference>
<evidence type="ECO:0000256" key="2">
    <source>
        <dbReference type="PROSITE-ProRule" id="PRU00335"/>
    </source>
</evidence>
<dbReference type="Pfam" id="PF14278">
    <property type="entry name" value="TetR_C_8"/>
    <property type="match status" value="1"/>
</dbReference>
<dbReference type="EMBL" id="JAEDAH010000099">
    <property type="protein sequence ID" value="MCA6065087.1"/>
    <property type="molecule type" value="Genomic_DNA"/>
</dbReference>
<evidence type="ECO:0000313" key="5">
    <source>
        <dbReference type="Proteomes" id="UP000714380"/>
    </source>
</evidence>
<dbReference type="PROSITE" id="PS50977">
    <property type="entry name" value="HTH_TETR_2"/>
    <property type="match status" value="1"/>
</dbReference>
<gene>
    <name evidence="4" type="ORF">I9W95_15920</name>
</gene>
<proteinExistence type="predicted"/>
<feature type="DNA-binding region" description="H-T-H motif" evidence="2">
    <location>
        <begin position="39"/>
        <end position="58"/>
    </location>
</feature>
<dbReference type="PRINTS" id="PR00455">
    <property type="entry name" value="HTHTETR"/>
</dbReference>
<keyword evidence="1 2" id="KW-0238">DNA-binding</keyword>
<dbReference type="SUPFAM" id="SSF46689">
    <property type="entry name" value="Homeodomain-like"/>
    <property type="match status" value="1"/>
</dbReference>
<dbReference type="Proteomes" id="UP000714380">
    <property type="component" value="Unassembled WGS sequence"/>
</dbReference>
<sequence length="201" mass="23231">MEAVPVMTKDLDKRVERTRRLLMNTLLELMAEQPYNKISVANVCEHSGVARPTFYLHYRSKDDLLKGYIESIFIQFYAQVEDYLTKSTNADPIIAEIMFRQWEEHADDARLLIEAGVEGLILNEFKRYVARIMERYITAHNLPIKDTSLMDYVVDFIAGASFMVIMRWIREGFPMGAEKMGELYASLVRPGLLQLLLSGKI</sequence>
<dbReference type="InterPro" id="IPR050624">
    <property type="entry name" value="HTH-type_Tx_Regulator"/>
</dbReference>
<evidence type="ECO:0000256" key="1">
    <source>
        <dbReference type="ARBA" id="ARBA00023125"/>
    </source>
</evidence>
<feature type="domain" description="HTH tetR-type" evidence="3">
    <location>
        <begin position="16"/>
        <end position="76"/>
    </location>
</feature>
<dbReference type="InterPro" id="IPR009057">
    <property type="entry name" value="Homeodomain-like_sf"/>
</dbReference>
<protein>
    <submittedName>
        <fullName evidence="4">TetR/AcrR family transcriptional regulator</fullName>
    </submittedName>
</protein>
<evidence type="ECO:0000259" key="3">
    <source>
        <dbReference type="PROSITE" id="PS50977"/>
    </source>
</evidence>
<keyword evidence="5" id="KW-1185">Reference proteome</keyword>
<name>A0ABS7ZVB2_9GAMM</name>
<comment type="caution">
    <text evidence="4">The sequence shown here is derived from an EMBL/GenBank/DDBJ whole genome shotgun (WGS) entry which is preliminary data.</text>
</comment>
<evidence type="ECO:0000313" key="4">
    <source>
        <dbReference type="EMBL" id="MCA6065087.1"/>
    </source>
</evidence>
<dbReference type="PANTHER" id="PTHR43479">
    <property type="entry name" value="ACREF/ENVCD OPERON REPRESSOR-RELATED"/>
    <property type="match status" value="1"/>
</dbReference>
<dbReference type="Pfam" id="PF00440">
    <property type="entry name" value="TetR_N"/>
    <property type="match status" value="1"/>
</dbReference>
<dbReference type="InterPro" id="IPR001647">
    <property type="entry name" value="HTH_TetR"/>
</dbReference>
<dbReference type="Gene3D" id="1.10.357.10">
    <property type="entry name" value="Tetracycline Repressor, domain 2"/>
    <property type="match status" value="1"/>
</dbReference>
<accession>A0ABS7ZVB2</accession>